<evidence type="ECO:0000313" key="4">
    <source>
        <dbReference type="Proteomes" id="UP001234989"/>
    </source>
</evidence>
<feature type="compositionally biased region" description="Basic and acidic residues" evidence="1">
    <location>
        <begin position="573"/>
        <end position="582"/>
    </location>
</feature>
<feature type="compositionally biased region" description="Polar residues" evidence="1">
    <location>
        <begin position="488"/>
        <end position="538"/>
    </location>
</feature>
<feature type="region of interest" description="Disordered" evidence="1">
    <location>
        <begin position="1"/>
        <end position="20"/>
    </location>
</feature>
<dbReference type="EMBL" id="CP133616">
    <property type="protein sequence ID" value="WMV28215.1"/>
    <property type="molecule type" value="Genomic_DNA"/>
</dbReference>
<feature type="compositionally biased region" description="Basic and acidic residues" evidence="1">
    <location>
        <begin position="539"/>
        <end position="550"/>
    </location>
</feature>
<evidence type="ECO:0000256" key="1">
    <source>
        <dbReference type="SAM" id="MobiDB-lite"/>
    </source>
</evidence>
<organism evidence="3 4">
    <name type="scientific">Solanum verrucosum</name>
    <dbReference type="NCBI Taxonomy" id="315347"/>
    <lineage>
        <taxon>Eukaryota</taxon>
        <taxon>Viridiplantae</taxon>
        <taxon>Streptophyta</taxon>
        <taxon>Embryophyta</taxon>
        <taxon>Tracheophyta</taxon>
        <taxon>Spermatophyta</taxon>
        <taxon>Magnoliopsida</taxon>
        <taxon>eudicotyledons</taxon>
        <taxon>Gunneridae</taxon>
        <taxon>Pentapetalae</taxon>
        <taxon>asterids</taxon>
        <taxon>lamiids</taxon>
        <taxon>Solanales</taxon>
        <taxon>Solanaceae</taxon>
        <taxon>Solanoideae</taxon>
        <taxon>Solaneae</taxon>
        <taxon>Solanum</taxon>
    </lineage>
</organism>
<feature type="domain" description="DUF4283" evidence="2">
    <location>
        <begin position="74"/>
        <end position="160"/>
    </location>
</feature>
<dbReference type="InterPro" id="IPR025558">
    <property type="entry name" value="DUF4283"/>
</dbReference>
<feature type="compositionally biased region" description="Basic and acidic residues" evidence="1">
    <location>
        <begin position="382"/>
        <end position="403"/>
    </location>
</feature>
<name>A0AAF0QW63_SOLVR</name>
<sequence>MATPAGGQPPTGVGLPTINNPTTTTNNLDYAAAVHNSIGPQVAKPIDIKPIIFLHGEPTITWTKKEFEKLTVRQNLQYAVVAKFSYGRPDLYELRKAIPIQLEIKGPCNIGFLEERHILIRLSLLEDYATLMSKAWELRVRNRYFPLRFLKWDPWFNPKEETTIAIAWISFPGLPTNLFDKESLFSLATAVGKPLVIDKATNNQTRPSCARVKVEVDLLKELPKRIQINCIEEETGTVKSKWQKIHYDYLPRYCTHCKLQGHDLQGCWILHPEHRPKREEKQEDKKLNDKGKEKEEEDKGKQIPNVNGVFKNGKLIHENWNVVQNKNNKNKLQHDLNQKEYDTQQNHNNKNKDHKDNKGDKGTAITNKFETLVHLTDDEQDGAEKNAERSTSDSNLKGEDKTKQWVEATFGKSHTAAKIANSQSEDNNNQNSKNIEDEVTQNTDNMGKQKIQEEDIIQEKQQNTEETIVSEATKDDLHIIEKVPADSGSPQVVLTPQKSPNNSYPATQGNQDPANSTETATSVVADTHQGNQDNSIETQSKDREIDRIEENSSQIGAENQNIITNKTESQPQGEHKNEVHIGDDDELENSAVANQDNNKGDLSPRQIAKTKKEKKNAKGRDKSVPPKATGGILTRKAHANTISQ</sequence>
<proteinExistence type="predicted"/>
<dbReference type="AlphaFoldDB" id="A0AAF0QW63"/>
<feature type="region of interest" description="Disordered" evidence="1">
    <location>
        <begin position="482"/>
        <end position="644"/>
    </location>
</feature>
<keyword evidence="4" id="KW-1185">Reference proteome</keyword>
<feature type="compositionally biased region" description="Polar residues" evidence="1">
    <location>
        <begin position="551"/>
        <end position="572"/>
    </location>
</feature>
<dbReference type="Pfam" id="PF14111">
    <property type="entry name" value="DUF4283"/>
    <property type="match status" value="1"/>
</dbReference>
<feature type="region of interest" description="Disordered" evidence="1">
    <location>
        <begin position="376"/>
        <end position="403"/>
    </location>
</feature>
<gene>
    <name evidence="3" type="ORF">MTR67_021600</name>
</gene>
<feature type="region of interest" description="Disordered" evidence="1">
    <location>
        <begin position="277"/>
        <end position="310"/>
    </location>
</feature>
<dbReference type="PANTHER" id="PTHR31286">
    <property type="entry name" value="GLYCINE-RICH CELL WALL STRUCTURAL PROTEIN 1.8-LIKE"/>
    <property type="match status" value="1"/>
</dbReference>
<evidence type="ECO:0000259" key="2">
    <source>
        <dbReference type="Pfam" id="PF14111"/>
    </source>
</evidence>
<feature type="compositionally biased region" description="Basic and acidic residues" evidence="1">
    <location>
        <begin position="350"/>
        <end position="361"/>
    </location>
</feature>
<reference evidence="3" key="1">
    <citation type="submission" date="2023-08" db="EMBL/GenBank/DDBJ databases">
        <title>A de novo genome assembly of Solanum verrucosum Schlechtendal, a Mexican diploid species geographically isolated from the other diploid A-genome species in potato relatives.</title>
        <authorList>
            <person name="Hosaka K."/>
        </authorList>
    </citation>
    <scope>NUCLEOTIDE SEQUENCE</scope>
    <source>
        <tissue evidence="3">Young leaves</tissue>
    </source>
</reference>
<feature type="region of interest" description="Disordered" evidence="1">
    <location>
        <begin position="343"/>
        <end position="363"/>
    </location>
</feature>
<evidence type="ECO:0000313" key="3">
    <source>
        <dbReference type="EMBL" id="WMV28215.1"/>
    </source>
</evidence>
<protein>
    <recommendedName>
        <fullName evidence="2">DUF4283 domain-containing protein</fullName>
    </recommendedName>
</protein>
<dbReference type="InterPro" id="IPR040256">
    <property type="entry name" value="At4g02000-like"/>
</dbReference>
<dbReference type="Proteomes" id="UP001234989">
    <property type="component" value="Chromosome 5"/>
</dbReference>
<dbReference type="PANTHER" id="PTHR31286:SF179">
    <property type="entry name" value="RNASE H TYPE-1 DOMAIN-CONTAINING PROTEIN"/>
    <property type="match status" value="1"/>
</dbReference>
<accession>A0AAF0QW63</accession>
<feature type="compositionally biased region" description="Basic and acidic residues" evidence="1">
    <location>
        <begin position="277"/>
        <end position="301"/>
    </location>
</feature>